<sequence length="77" mass="8735">MEPGRGWQTSAPDVFRNADEGTQISCITNPTWWGDDTMDELQLQAASELTYCLFRQGNRLVEVHMEGQNWTSPGLVF</sequence>
<protein>
    <submittedName>
        <fullName evidence="1">Uncharacterized protein</fullName>
    </submittedName>
</protein>
<proteinExistence type="predicted"/>
<dbReference type="Proteomes" id="UP000813444">
    <property type="component" value="Unassembled WGS sequence"/>
</dbReference>
<evidence type="ECO:0000313" key="2">
    <source>
        <dbReference type="Proteomes" id="UP000813444"/>
    </source>
</evidence>
<dbReference type="EMBL" id="JAGPNK010000002">
    <property type="protein sequence ID" value="KAH7325623.1"/>
    <property type="molecule type" value="Genomic_DNA"/>
</dbReference>
<dbReference type="AlphaFoldDB" id="A0A8K0WUZ7"/>
<accession>A0A8K0WUZ7</accession>
<evidence type="ECO:0000313" key="1">
    <source>
        <dbReference type="EMBL" id="KAH7325623.1"/>
    </source>
</evidence>
<reference evidence="1" key="1">
    <citation type="journal article" date="2021" name="Nat. Commun.">
        <title>Genetic determinants of endophytism in the Arabidopsis root mycobiome.</title>
        <authorList>
            <person name="Mesny F."/>
            <person name="Miyauchi S."/>
            <person name="Thiergart T."/>
            <person name="Pickel B."/>
            <person name="Atanasova L."/>
            <person name="Karlsson M."/>
            <person name="Huettel B."/>
            <person name="Barry K.W."/>
            <person name="Haridas S."/>
            <person name="Chen C."/>
            <person name="Bauer D."/>
            <person name="Andreopoulos W."/>
            <person name="Pangilinan J."/>
            <person name="LaButti K."/>
            <person name="Riley R."/>
            <person name="Lipzen A."/>
            <person name="Clum A."/>
            <person name="Drula E."/>
            <person name="Henrissat B."/>
            <person name="Kohler A."/>
            <person name="Grigoriev I.V."/>
            <person name="Martin F.M."/>
            <person name="Hacquard S."/>
        </authorList>
    </citation>
    <scope>NUCLEOTIDE SEQUENCE</scope>
    <source>
        <strain evidence="1">MPI-CAGE-CH-0235</strain>
    </source>
</reference>
<comment type="caution">
    <text evidence="1">The sequence shown here is derived from an EMBL/GenBank/DDBJ whole genome shotgun (WGS) entry which is preliminary data.</text>
</comment>
<keyword evidence="2" id="KW-1185">Reference proteome</keyword>
<dbReference type="OrthoDB" id="3800077at2759"/>
<gene>
    <name evidence="1" type="ORF">B0I35DRAFT_420838</name>
</gene>
<organism evidence="1 2">
    <name type="scientific">Stachybotrys elegans</name>
    <dbReference type="NCBI Taxonomy" id="80388"/>
    <lineage>
        <taxon>Eukaryota</taxon>
        <taxon>Fungi</taxon>
        <taxon>Dikarya</taxon>
        <taxon>Ascomycota</taxon>
        <taxon>Pezizomycotina</taxon>
        <taxon>Sordariomycetes</taxon>
        <taxon>Hypocreomycetidae</taxon>
        <taxon>Hypocreales</taxon>
        <taxon>Stachybotryaceae</taxon>
        <taxon>Stachybotrys</taxon>
    </lineage>
</organism>
<name>A0A8K0WUZ7_9HYPO</name>